<dbReference type="GO" id="GO:0016887">
    <property type="term" value="F:ATP hydrolysis activity"/>
    <property type="evidence" value="ECO:0007669"/>
    <property type="project" value="UniProtKB-UniRule"/>
</dbReference>
<dbReference type="Gene3D" id="3.40.50.300">
    <property type="entry name" value="P-loop containing nucleotide triphosphate hydrolases"/>
    <property type="match status" value="1"/>
</dbReference>
<dbReference type="GO" id="GO:0051536">
    <property type="term" value="F:iron-sulfur cluster binding"/>
    <property type="evidence" value="ECO:0007669"/>
    <property type="project" value="UniProtKB-UniRule"/>
</dbReference>
<evidence type="ECO:0000256" key="6">
    <source>
        <dbReference type="HAMAP-Rule" id="MF_02040"/>
    </source>
</evidence>
<dbReference type="GO" id="GO:0005829">
    <property type="term" value="C:cytosol"/>
    <property type="evidence" value="ECO:0007669"/>
    <property type="project" value="TreeGrafter"/>
</dbReference>
<evidence type="ECO:0000256" key="2">
    <source>
        <dbReference type="ARBA" id="ARBA00022741"/>
    </source>
</evidence>
<comment type="subunit">
    <text evidence="6">Homodimer.</text>
</comment>
<reference evidence="7 8" key="1">
    <citation type="journal article" date="2013" name="J. Bacteriol.">
        <title>Roles of HynAB and Ech, the only two hydrogenases found in the model sulfate reducer Desulfovibrio gigas.</title>
        <authorList>
            <person name="Morais-Silva F.O."/>
            <person name="Santos C.I."/>
            <person name="Rodrigues R."/>
            <person name="Pereira I.A."/>
            <person name="Rodrigues-Pousada C."/>
        </authorList>
    </citation>
    <scope>NUCLEOTIDE SEQUENCE [LARGE SCALE GENOMIC DNA]</scope>
    <source>
        <strain evidence="8">ATCC 19364 / DSM 1382 / NCIMB 9332 / VKM B-1759</strain>
    </source>
</reference>
<comment type="function">
    <text evidence="6">Binds and transfers iron-sulfur (Fe-S) clusters to target apoproteins. Can hydrolyze ATP.</text>
</comment>
<dbReference type="Proteomes" id="UP000016587">
    <property type="component" value="Chromosome"/>
</dbReference>
<dbReference type="GO" id="GO:0046872">
    <property type="term" value="F:metal ion binding"/>
    <property type="evidence" value="ECO:0007669"/>
    <property type="project" value="UniProtKB-KW"/>
</dbReference>
<reference evidence="8" key="2">
    <citation type="submission" date="2013-07" db="EMBL/GenBank/DDBJ databases">
        <authorList>
            <person name="Morais-Silva F.O."/>
            <person name="Rezende A.M."/>
            <person name="Pimentel C."/>
            <person name="Resende D.M."/>
            <person name="Santos C.I."/>
            <person name="Clemente C."/>
            <person name="de Oliveira L.M."/>
            <person name="da Silva S.M."/>
            <person name="Costa D.A."/>
            <person name="Varela-Raposo A."/>
            <person name="Horacio E.C.A."/>
            <person name="Matos M."/>
            <person name="Flores O."/>
            <person name="Ruiz J.C."/>
            <person name="Rodrigues-Pousada C."/>
        </authorList>
    </citation>
    <scope>NUCLEOTIDE SEQUENCE [LARGE SCALE GENOMIC DNA]</scope>
    <source>
        <strain evidence="8">ATCC 19364 / DSM 1382 / NCIMB 9332 / VKM B-1759</strain>
    </source>
</reference>
<dbReference type="HOGENOM" id="CLU_024839_0_1_7"/>
<keyword evidence="1 6" id="KW-0479">Metal-binding</keyword>
<dbReference type="CDD" id="cd02037">
    <property type="entry name" value="Mrp_NBP35"/>
    <property type="match status" value="1"/>
</dbReference>
<dbReference type="GO" id="GO:0005524">
    <property type="term" value="F:ATP binding"/>
    <property type="evidence" value="ECO:0007669"/>
    <property type="project" value="UniProtKB-UniRule"/>
</dbReference>
<evidence type="ECO:0000256" key="5">
    <source>
        <dbReference type="ARBA" id="ARBA00023014"/>
    </source>
</evidence>
<dbReference type="PANTHER" id="PTHR23264:SF19">
    <property type="entry name" value="CYTOSOLIC FE-S CLUSTER ASSEMBLY FACTOR NUBP2"/>
    <property type="match status" value="1"/>
</dbReference>
<keyword evidence="2 6" id="KW-0547">Nucleotide-binding</keyword>
<dbReference type="InterPro" id="IPR000808">
    <property type="entry name" value="Mrp-like_CS"/>
</dbReference>
<organism evidence="7 8">
    <name type="scientific">Megalodesulfovibrio gigas (strain ATCC 19364 / DSM 1382 / NCIMB 9332 / VKM B-1759)</name>
    <name type="common">Desulfovibrio gigas</name>
    <dbReference type="NCBI Taxonomy" id="1121448"/>
    <lineage>
        <taxon>Bacteria</taxon>
        <taxon>Pseudomonadati</taxon>
        <taxon>Thermodesulfobacteriota</taxon>
        <taxon>Desulfovibrionia</taxon>
        <taxon>Desulfovibrionales</taxon>
        <taxon>Desulfovibrionaceae</taxon>
        <taxon>Megalodesulfovibrio</taxon>
    </lineage>
</organism>
<dbReference type="KEGG" id="dgg:DGI_2531"/>
<keyword evidence="5 6" id="KW-0411">Iron-sulfur</keyword>
<dbReference type="AlphaFoldDB" id="T2GDS0"/>
<dbReference type="GO" id="GO:0140663">
    <property type="term" value="F:ATP-dependent FeS chaperone activity"/>
    <property type="evidence" value="ECO:0007669"/>
    <property type="project" value="InterPro"/>
</dbReference>
<dbReference type="PATRIC" id="fig|1121448.10.peg.2481"/>
<evidence type="ECO:0000256" key="4">
    <source>
        <dbReference type="ARBA" id="ARBA00023004"/>
    </source>
</evidence>
<evidence type="ECO:0000313" key="7">
    <source>
        <dbReference type="EMBL" id="AGW14266.1"/>
    </source>
</evidence>
<dbReference type="PROSITE" id="PS01215">
    <property type="entry name" value="MRP"/>
    <property type="match status" value="1"/>
</dbReference>
<keyword evidence="3 6" id="KW-0067">ATP-binding</keyword>
<dbReference type="InterPro" id="IPR033756">
    <property type="entry name" value="YlxH/NBP35"/>
</dbReference>
<dbReference type="PANTHER" id="PTHR23264">
    <property type="entry name" value="NUCLEOTIDE-BINDING PROTEIN NBP35 YEAST -RELATED"/>
    <property type="match status" value="1"/>
</dbReference>
<feature type="binding site" evidence="6">
    <location>
        <begin position="45"/>
        <end position="52"/>
    </location>
    <ligand>
        <name>ATP</name>
        <dbReference type="ChEBI" id="CHEBI:30616"/>
    </ligand>
</feature>
<keyword evidence="8" id="KW-1185">Reference proteome</keyword>
<comment type="similarity">
    <text evidence="6">Belongs to the Mrp/NBP35 ATP-binding proteins family.</text>
</comment>
<dbReference type="Pfam" id="PF10609">
    <property type="entry name" value="ParA"/>
    <property type="match status" value="1"/>
</dbReference>
<dbReference type="GO" id="GO:0016226">
    <property type="term" value="P:iron-sulfur cluster assembly"/>
    <property type="evidence" value="ECO:0007669"/>
    <property type="project" value="InterPro"/>
</dbReference>
<dbReference type="OrthoDB" id="9809679at2"/>
<dbReference type="InterPro" id="IPR019591">
    <property type="entry name" value="Mrp/NBP35_ATP-bd"/>
</dbReference>
<keyword evidence="6" id="KW-0378">Hydrolase</keyword>
<evidence type="ECO:0000256" key="1">
    <source>
        <dbReference type="ARBA" id="ARBA00022723"/>
    </source>
</evidence>
<dbReference type="eggNOG" id="COG0489">
    <property type="taxonomic scope" value="Bacteria"/>
</dbReference>
<keyword evidence="4 6" id="KW-0408">Iron</keyword>
<dbReference type="InterPro" id="IPR027417">
    <property type="entry name" value="P-loop_NTPase"/>
</dbReference>
<evidence type="ECO:0000313" key="8">
    <source>
        <dbReference type="Proteomes" id="UP000016587"/>
    </source>
</evidence>
<protein>
    <recommendedName>
        <fullName evidence="6">Iron-sulfur cluster carrier protein</fullName>
    </recommendedName>
</protein>
<proteinExistence type="inferred from homology"/>
<name>T2GDS0_MEGG1</name>
<dbReference type="SUPFAM" id="SSF52540">
    <property type="entry name" value="P-loop containing nucleoside triphosphate hydrolases"/>
    <property type="match status" value="1"/>
</dbReference>
<dbReference type="EMBL" id="CP006585">
    <property type="protein sequence ID" value="AGW14266.1"/>
    <property type="molecule type" value="Genomic_DNA"/>
</dbReference>
<accession>T2GDS0</accession>
<evidence type="ECO:0000256" key="3">
    <source>
        <dbReference type="ARBA" id="ARBA00022840"/>
    </source>
</evidence>
<sequence length="296" mass="31088">MSDCSSCPSKAQGGAGGIDDKLVKQDTAIANTLSRIRYKLFVMSGKGGVGKSSITVNLAAVLANMGYKVGIMDVDIHGPSVPAMLGLGSGLETAEDKRILPQQYNERLSVVSMDSLLKDRNQAVLWRGPMKHSAIRQFIADVAWGDLDFLVIDSPPGTGDEHMTVLKTIPDALCVVVTTPQEVSLADVRKAINFLQYAKANILGVVENMSGLCCPHCGGDISLFKKGGGLKLAEQYGLPFLGAVPLDPATVVAGDRGAPVALLEEESPAKRAFQALAATVARAVTDSLEAAATIHS</sequence>
<dbReference type="HAMAP" id="MF_02040">
    <property type="entry name" value="Mrp_NBP35"/>
    <property type="match status" value="1"/>
</dbReference>
<dbReference type="RefSeq" id="WP_021761266.1">
    <property type="nucleotide sequence ID" value="NC_022444.1"/>
</dbReference>
<dbReference type="FunFam" id="3.40.50.300:FF:001119">
    <property type="entry name" value="Iron-sulfur cluster carrier protein"/>
    <property type="match status" value="1"/>
</dbReference>
<dbReference type="STRING" id="1121448.DGI_2531"/>
<gene>
    <name evidence="7" type="ORF">DGI_2531</name>
</gene>